<dbReference type="SMART" id="SM00926">
    <property type="entry name" value="Molybdop_Fe4S4"/>
    <property type="match status" value="1"/>
</dbReference>
<dbReference type="AlphaFoldDB" id="A0A1B1KHM9"/>
<dbReference type="EMBL" id="CP009112">
    <property type="protein sequence ID" value="ANS32122.1"/>
    <property type="molecule type" value="Genomic_DNA"/>
</dbReference>
<dbReference type="GO" id="GO:0018818">
    <property type="term" value="F:acetylene hydratase activity"/>
    <property type="evidence" value="ECO:0007669"/>
    <property type="project" value="InterPro"/>
</dbReference>
<keyword evidence="2" id="KW-0001">2Fe-2S</keyword>
<dbReference type="CDD" id="cd02781">
    <property type="entry name" value="MopB_CT_Acetylene-hydratase"/>
    <property type="match status" value="1"/>
</dbReference>
<dbReference type="GO" id="GO:0043546">
    <property type="term" value="F:molybdopterin cofactor binding"/>
    <property type="evidence" value="ECO:0007669"/>
    <property type="project" value="InterPro"/>
</dbReference>
<dbReference type="Gene3D" id="3.40.50.740">
    <property type="match status" value="2"/>
</dbReference>
<feature type="domain" description="4Fe-4S Mo/W bis-MGD-type" evidence="8">
    <location>
        <begin position="1"/>
        <end position="56"/>
    </location>
</feature>
<dbReference type="InterPro" id="IPR050612">
    <property type="entry name" value="Prok_Mopterin_Oxidored"/>
</dbReference>
<dbReference type="Gene3D" id="3.40.50.80">
    <property type="entry name" value="Nucleotide-binding domain of ferredoxin-NADP reductase (FNR) module"/>
    <property type="match status" value="1"/>
</dbReference>
<feature type="domain" description="2Fe-2S ferredoxin-type" evidence="6">
    <location>
        <begin position="1042"/>
        <end position="1124"/>
    </location>
</feature>
<dbReference type="CDD" id="cd00207">
    <property type="entry name" value="fer2"/>
    <property type="match status" value="1"/>
</dbReference>
<dbReference type="PROSITE" id="PS51085">
    <property type="entry name" value="2FE2S_FER_2"/>
    <property type="match status" value="1"/>
</dbReference>
<dbReference type="SUPFAM" id="SSF54292">
    <property type="entry name" value="2Fe-2S ferredoxin-like"/>
    <property type="match status" value="1"/>
</dbReference>
<dbReference type="GO" id="GO:0046872">
    <property type="term" value="F:metal ion binding"/>
    <property type="evidence" value="ECO:0007669"/>
    <property type="project" value="UniProtKB-KW"/>
</dbReference>
<proteinExistence type="inferred from homology"/>
<dbReference type="PANTHER" id="PTHR43742">
    <property type="entry name" value="TRIMETHYLAMINE-N-OXIDE REDUCTASE"/>
    <property type="match status" value="1"/>
</dbReference>
<sequence length="1124" mass="122934">MSEVRGYCTLCRSRCGAIYNIDDGAMTGVRPDSAHPTGAAMCPKGRAAPEIVHNPQRLTRPLRRTTPKSNPDPQWEEIGWDEAMSEIAAKLGQFRDENGPESVAFAVTSPSGTPMSDSIDWVERFIRLFGSPNTCYSTEICNWHKDWAHAFTFGTSLPTADWAATDLAILWGHNPAKSWLAQSAALADTRSKGTAVAVIDPRRSTSAMQADHWLRVLPGTDAALALGIAGLLIDRNGHDGAFLRAWSNGPLLVRTDTGRFLLADDLAPGLDGYVVWDEQARMPVPCDTRFAAAHPDRFALFGRRPISTLAGDVECVPAFERYAAACRSWSLERTCATTGVDEKALLSFVDALAQAQSVAYHAWSGVGQHTNATQTERAIASLYALTGSFDAPGGNVILPKHPVNAVTGVDQCDPGQRAKALGLDQHPLGPPAQGWVSGRELCNAILTGQPYPLRALVAFGANLVVTQPDPRRTAAALQSLEFFVHVDLFLNPTAQYADIVLPVNTPWEHEAVKVGWEISERAQERIQLRPQMIEPLGESRSDTEVIFDLAQRLGMGDQFFGGDIVSAWNYQLDPLGVTVEELRRHPGGIDLPLHTRYRKYASPDADGGVTGFATPTRRAEVYSERLAEHGYSPVPEHAVQEQDSRYPLIMTCAKNGYFCHSQHRGISSLRKRSPDPTVDISAELAAGRGIEEGQWVVLSTRNSEVRMRARLDSSLHPRVVVAEYGWWQEGTDLGLPGFDPVATRGSNYNLLIDDEQNDPISGSVPMRSACCDIRPEPTETWTGTVPFVVTATHTESDEVRALTLQPSDRRPLPDFLPGQHITVSHPLMDGEAAVSRSYSLTGPATATDRQAYTLAIRHVVGGQFSGFIHQQLQTGTTVNVSAPSGLFVIPTAIAQPVVLIAAGIGVTPFLSYLETLAGCAFDQSPEVVLHYGSRNRDSHVFADRIRALQQRIPNLRVINHYSRPASDESEGTHYDIRGRVRAEHIDADLIRRRARFYFCGPEEMLQDLIDGLVERKVPKFDIFAEKFHSAPAEVTISDDAQATIRFARSGKELTWRRSDGTLLEFAEREGVALPSGCRLGQCESCAISVLSGQVAHLVKTNDDLATDQCLTCQAMPLSDLTLDA</sequence>
<dbReference type="InterPro" id="IPR039261">
    <property type="entry name" value="FNR_nucleotide-bd"/>
</dbReference>
<dbReference type="CDD" id="cd06184">
    <property type="entry name" value="flavohem_like_fad_nad_binding"/>
    <property type="match status" value="1"/>
</dbReference>
<dbReference type="InterPro" id="IPR001433">
    <property type="entry name" value="OxRdtase_FAD/NAD-bd"/>
</dbReference>
<dbReference type="GO" id="GO:0016491">
    <property type="term" value="F:oxidoreductase activity"/>
    <property type="evidence" value="ECO:0007669"/>
    <property type="project" value="InterPro"/>
</dbReference>
<evidence type="ECO:0000256" key="3">
    <source>
        <dbReference type="ARBA" id="ARBA00022723"/>
    </source>
</evidence>
<dbReference type="PROSITE" id="PS51384">
    <property type="entry name" value="FAD_FR"/>
    <property type="match status" value="1"/>
</dbReference>
<dbReference type="InterPro" id="IPR009010">
    <property type="entry name" value="Asp_de-COase-like_dom_sf"/>
</dbReference>
<dbReference type="SUPFAM" id="SSF63380">
    <property type="entry name" value="Riboflavin synthase domain-like"/>
    <property type="match status" value="1"/>
</dbReference>
<dbReference type="InterPro" id="IPR008333">
    <property type="entry name" value="Cbr1-like_FAD-bd_dom"/>
</dbReference>
<keyword evidence="4" id="KW-0408">Iron</keyword>
<name>A0A1B1KHM9_RHOOP</name>
<evidence type="ECO:0000313" key="9">
    <source>
        <dbReference type="EMBL" id="ANS32122.1"/>
    </source>
</evidence>
<dbReference type="Pfam" id="PF00384">
    <property type="entry name" value="Molybdopterin"/>
    <property type="match status" value="1"/>
</dbReference>
<dbReference type="InterPro" id="IPR012675">
    <property type="entry name" value="Beta-grasp_dom_sf"/>
</dbReference>
<keyword evidence="5" id="KW-0411">Iron-sulfur</keyword>
<dbReference type="InterPro" id="IPR017927">
    <property type="entry name" value="FAD-bd_FR_type"/>
</dbReference>
<dbReference type="Pfam" id="PF04879">
    <property type="entry name" value="Molybdop_Fe4S4"/>
    <property type="match status" value="1"/>
</dbReference>
<dbReference type="InterPro" id="IPR036010">
    <property type="entry name" value="2Fe-2S_ferredoxin-like_sf"/>
</dbReference>
<dbReference type="PRINTS" id="PR00409">
    <property type="entry name" value="PHDIOXRDTASE"/>
</dbReference>
<dbReference type="PANTHER" id="PTHR43742:SF6">
    <property type="entry name" value="OXIDOREDUCTASE YYAE-RELATED"/>
    <property type="match status" value="1"/>
</dbReference>
<dbReference type="Pfam" id="PF00111">
    <property type="entry name" value="Fer2"/>
    <property type="match status" value="1"/>
</dbReference>
<dbReference type="InterPro" id="IPR017938">
    <property type="entry name" value="Riboflavin_synthase-like_b-brl"/>
</dbReference>
<reference evidence="9 10" key="1">
    <citation type="submission" date="2014-07" db="EMBL/GenBank/DDBJ databases">
        <authorList>
            <person name="Zhang J.E."/>
            <person name="Yang H."/>
            <person name="Guo J."/>
            <person name="Deng Z."/>
            <person name="Luo H."/>
            <person name="Luo M."/>
            <person name="Zhao B."/>
        </authorList>
    </citation>
    <scope>NUCLEOTIDE SEQUENCE [LARGE SCALE GENOMIC DNA]</scope>
    <source>
        <strain evidence="9 10">1CP</strain>
        <plasmid evidence="10">Plasmid pr1cp1</plasmid>
    </source>
</reference>
<dbReference type="InterPro" id="IPR006657">
    <property type="entry name" value="MoPterin_dinucl-bd_dom"/>
</dbReference>
<dbReference type="SUPFAM" id="SSF52343">
    <property type="entry name" value="Ferredoxin reductase-like, C-terminal NADP-linked domain"/>
    <property type="match status" value="1"/>
</dbReference>
<dbReference type="Pfam" id="PF00175">
    <property type="entry name" value="NAD_binding_1"/>
    <property type="match status" value="1"/>
</dbReference>
<dbReference type="InterPro" id="IPR006656">
    <property type="entry name" value="Mopterin_OxRdtase"/>
</dbReference>
<evidence type="ECO:0000256" key="1">
    <source>
        <dbReference type="ARBA" id="ARBA00010312"/>
    </source>
</evidence>
<dbReference type="Gene3D" id="2.40.30.10">
    <property type="entry name" value="Translation factors"/>
    <property type="match status" value="1"/>
</dbReference>
<dbReference type="RefSeq" id="WP_065493604.1">
    <property type="nucleotide sequence ID" value="NZ_CP009112.1"/>
</dbReference>
<organism evidence="9 10">
    <name type="scientific">Rhodococcus opacus</name>
    <name type="common">Nocardia opaca</name>
    <dbReference type="NCBI Taxonomy" id="37919"/>
    <lineage>
        <taxon>Bacteria</taxon>
        <taxon>Bacillati</taxon>
        <taxon>Actinomycetota</taxon>
        <taxon>Actinomycetes</taxon>
        <taxon>Mycobacteriales</taxon>
        <taxon>Nocardiaceae</taxon>
        <taxon>Rhodococcus</taxon>
    </lineage>
</organism>
<evidence type="ECO:0000256" key="5">
    <source>
        <dbReference type="ARBA" id="ARBA00023014"/>
    </source>
</evidence>
<dbReference type="Gene3D" id="3.40.228.10">
    <property type="entry name" value="Dimethylsulfoxide Reductase, domain 2"/>
    <property type="match status" value="1"/>
</dbReference>
<evidence type="ECO:0000256" key="2">
    <source>
        <dbReference type="ARBA" id="ARBA00022714"/>
    </source>
</evidence>
<protein>
    <submittedName>
        <fullName evidence="9">Molybdopterin oxidoreductase</fullName>
    </submittedName>
</protein>
<dbReference type="GO" id="GO:0051537">
    <property type="term" value="F:2 iron, 2 sulfur cluster binding"/>
    <property type="evidence" value="ECO:0007669"/>
    <property type="project" value="UniProtKB-KW"/>
</dbReference>
<evidence type="ECO:0000256" key="4">
    <source>
        <dbReference type="ARBA" id="ARBA00023004"/>
    </source>
</evidence>
<dbReference type="SUPFAM" id="SSF53706">
    <property type="entry name" value="Formate dehydrogenase/DMSO reductase, domains 1-3"/>
    <property type="match status" value="1"/>
</dbReference>
<evidence type="ECO:0000313" key="10">
    <source>
        <dbReference type="Proteomes" id="UP000186108"/>
    </source>
</evidence>
<dbReference type="InterPro" id="IPR006963">
    <property type="entry name" value="Mopterin_OxRdtase_4Fe-4S_dom"/>
</dbReference>
<evidence type="ECO:0000259" key="7">
    <source>
        <dbReference type="PROSITE" id="PS51384"/>
    </source>
</evidence>
<dbReference type="Pfam" id="PF01568">
    <property type="entry name" value="Molydop_binding"/>
    <property type="match status" value="1"/>
</dbReference>
<keyword evidence="9" id="KW-0614">Plasmid</keyword>
<accession>A0A1B1KHM9</accession>
<geneLocation type="plasmid" evidence="10">
    <name>pr1cp1</name>
</geneLocation>
<dbReference type="PATRIC" id="fig|37919.13.peg.7923"/>
<evidence type="ECO:0000259" key="8">
    <source>
        <dbReference type="PROSITE" id="PS51669"/>
    </source>
</evidence>
<dbReference type="InterPro" id="IPR001041">
    <property type="entry name" value="2Fe-2S_ferredoxin-type"/>
</dbReference>
<dbReference type="InterPro" id="IPR037949">
    <property type="entry name" value="MopB_CT_Acetylene-hydratase"/>
</dbReference>
<dbReference type="Gene3D" id="3.10.20.30">
    <property type="match status" value="1"/>
</dbReference>
<feature type="domain" description="FAD-binding FR-type" evidence="7">
    <location>
        <begin position="782"/>
        <end position="890"/>
    </location>
</feature>
<comment type="similarity">
    <text evidence="1">Belongs to the prokaryotic molybdopterin-containing oxidoreductase family.</text>
</comment>
<dbReference type="Gene3D" id="2.20.25.90">
    <property type="entry name" value="ADC-like domains"/>
    <property type="match status" value="1"/>
</dbReference>
<keyword evidence="3" id="KW-0479">Metal-binding</keyword>
<dbReference type="Proteomes" id="UP000186108">
    <property type="component" value="Plasmid pR1CP1"/>
</dbReference>
<dbReference type="PROSITE" id="PS51669">
    <property type="entry name" value="4FE4S_MOW_BIS_MGD"/>
    <property type="match status" value="1"/>
</dbReference>
<gene>
    <name evidence="9" type="ORF">R1CP_37605</name>
</gene>
<dbReference type="SUPFAM" id="SSF50692">
    <property type="entry name" value="ADC-like"/>
    <property type="match status" value="1"/>
</dbReference>
<evidence type="ECO:0000259" key="6">
    <source>
        <dbReference type="PROSITE" id="PS51085"/>
    </source>
</evidence>
<dbReference type="Gene3D" id="2.40.40.20">
    <property type="match status" value="1"/>
</dbReference>
<dbReference type="Pfam" id="PF00970">
    <property type="entry name" value="FAD_binding_6"/>
    <property type="match status" value="1"/>
</dbReference>